<evidence type="ECO:0000259" key="5">
    <source>
        <dbReference type="Pfam" id="PF17389"/>
    </source>
</evidence>
<comment type="catalytic activity">
    <reaction evidence="1">
        <text>Hydrolysis of terminal non-reducing alpha-L-rhamnose residues in alpha-L-rhamnosides.</text>
        <dbReference type="EC" id="3.2.1.40"/>
    </reaction>
</comment>
<dbReference type="AlphaFoldDB" id="A0A0R1XQI5"/>
<dbReference type="GO" id="GO:0030596">
    <property type="term" value="F:alpha-L-rhamnosidase activity"/>
    <property type="evidence" value="ECO:0007669"/>
    <property type="project" value="UniProtKB-EC"/>
</dbReference>
<organism evidence="7 8">
    <name type="scientific">Agrilactobacillus composti DSM 18527 = JCM 14202</name>
    <dbReference type="NCBI Taxonomy" id="1423734"/>
    <lineage>
        <taxon>Bacteria</taxon>
        <taxon>Bacillati</taxon>
        <taxon>Bacillota</taxon>
        <taxon>Bacilli</taxon>
        <taxon>Lactobacillales</taxon>
        <taxon>Lactobacillaceae</taxon>
        <taxon>Agrilactobacillus</taxon>
    </lineage>
</organism>
<dbReference type="InterPro" id="IPR012341">
    <property type="entry name" value="6hp_glycosidase-like_sf"/>
</dbReference>
<feature type="domain" description="Alpha-L-rhamnosidase six-hairpin glycosidase" evidence="5">
    <location>
        <begin position="447"/>
        <end position="773"/>
    </location>
</feature>
<evidence type="ECO:0000259" key="4">
    <source>
        <dbReference type="Pfam" id="PF05592"/>
    </source>
</evidence>
<dbReference type="Gene3D" id="2.60.120.260">
    <property type="entry name" value="Galactose-binding domain-like"/>
    <property type="match status" value="2"/>
</dbReference>
<sequence length="889" mass="98969">MDALKQPTHLRVNLLTQAYNVVQDPKFSWWVESEAADTFQTAYQLVFGISEQALAAHNYLAVSPWEASGENTAVTYPALNDLLIENKLYYWQVRIRDNHGNTSELSQPNHFLTAIDHFTAPGIWAQNQSTTPDGRPALGNFAFLRSPEFKLPRAKIDSVYIRVLARGNEVTLAQSFDLYVNGHCVGVGSARPHEYYDDQDQTAYFYQTFEISDQVQSQGNQISVIATGASKLRAFFAQVVAFESDGTLVELLVSDASWRALDGSSAFGDFGAKIASQYFEMPQENVDMNFYPQGFSEPDFADKAWPAAVVTAPTVPLDGGLLLPYGAENTQRFKTAEPTKAVTKLAPTTYLVDLGKEIIGSLTVALTSPVAQKVNIYAGEQLQADGHVRHHLACGPDYVETWQLIAGENQFTTLQMKNFRYVEVVGFHGDLSVDAISGWAERQAFDDQLGTFESDQPLLNQEYDLSKYTIKATNQDIYVDSQARERRAYEGDLLVNANSSYVISDNYALARHSANYLLDNPTWPEDYKLFNVEMLWYDYLYTGDATLLAARYDVIKEKLKRGATKTDNANASWRPAKQADNYDEDLHLVTNNGLIDWPIRERDGYVEGTYNTPFNAIYVGIYQIMAQIAAVVGQKADQAIYAKRSADLKAAMIARLYDQKAGKFYDSLQADLTPNTHFSHHASAYALCYGVYDSKAMADQLAEFVANNGEFIGSIYFIYFMLRGLLNSGHAQAASRLLLNDDDQKDAKTFAAILNQLKATIAPEAWSNYYKPNLTLSHPWGATPGLTIVQGIAGIMPLEPAFKRFSVRVQAGKVKRFTLQTPCCKGLIKLNYQRLDTMATLTLTAPANTTAVITLPDTAQAVTVDDQTQTPIKNTLTVTSGQHIIRYQL</sequence>
<dbReference type="Pfam" id="PF05592">
    <property type="entry name" value="Bac_rhamnosid"/>
    <property type="match status" value="1"/>
</dbReference>
<proteinExistence type="predicted"/>
<dbReference type="Gene3D" id="1.50.10.10">
    <property type="match status" value="1"/>
</dbReference>
<dbReference type="InterPro" id="IPR016007">
    <property type="entry name" value="Alpha_rhamnosid"/>
</dbReference>
<dbReference type="Pfam" id="PF17389">
    <property type="entry name" value="Bac_rhamnosid6H"/>
    <property type="match status" value="1"/>
</dbReference>
<keyword evidence="8" id="KW-1185">Reference proteome</keyword>
<dbReference type="InterPro" id="IPR035398">
    <property type="entry name" value="Bac_rhamnosid_C"/>
</dbReference>
<dbReference type="GO" id="GO:0005975">
    <property type="term" value="P:carbohydrate metabolic process"/>
    <property type="evidence" value="ECO:0007669"/>
    <property type="project" value="InterPro"/>
</dbReference>
<accession>A0A0R1XQI5</accession>
<dbReference type="PANTHER" id="PTHR33307:SF6">
    <property type="entry name" value="ALPHA-RHAMNOSIDASE (EUROFUNG)-RELATED"/>
    <property type="match status" value="1"/>
</dbReference>
<evidence type="ECO:0000256" key="2">
    <source>
        <dbReference type="ARBA" id="ARBA00012652"/>
    </source>
</evidence>
<dbReference type="InterPro" id="IPR008928">
    <property type="entry name" value="6-hairpin_glycosidase_sf"/>
</dbReference>
<evidence type="ECO:0000259" key="6">
    <source>
        <dbReference type="Pfam" id="PF17390"/>
    </source>
</evidence>
<dbReference type="PANTHER" id="PTHR33307">
    <property type="entry name" value="ALPHA-RHAMNOSIDASE (EUROFUNG)"/>
    <property type="match status" value="1"/>
</dbReference>
<dbReference type="PATRIC" id="fig|1423734.3.peg.339"/>
<gene>
    <name evidence="7" type="ORF">FC83_GL000339</name>
</gene>
<name>A0A0R1XQI5_9LACO</name>
<dbReference type="Pfam" id="PF25788">
    <property type="entry name" value="Ig_Rha78A_N"/>
    <property type="match status" value="1"/>
</dbReference>
<dbReference type="Gene3D" id="2.60.420.10">
    <property type="entry name" value="Maltose phosphorylase, domain 3"/>
    <property type="match status" value="1"/>
</dbReference>
<dbReference type="EC" id="3.2.1.40" evidence="2"/>
<dbReference type="Pfam" id="PF17390">
    <property type="entry name" value="Bac_rhamnosid_C"/>
    <property type="match status" value="1"/>
</dbReference>
<evidence type="ECO:0000313" key="7">
    <source>
        <dbReference type="EMBL" id="KRM32474.1"/>
    </source>
</evidence>
<dbReference type="InterPro" id="IPR035396">
    <property type="entry name" value="Bac_rhamnosid6H"/>
</dbReference>
<feature type="domain" description="Alpha-L-rhamnosidase concanavalin-like" evidence="4">
    <location>
        <begin position="344"/>
        <end position="439"/>
    </location>
</feature>
<evidence type="ECO:0000313" key="8">
    <source>
        <dbReference type="Proteomes" id="UP000051236"/>
    </source>
</evidence>
<evidence type="ECO:0000256" key="3">
    <source>
        <dbReference type="ARBA" id="ARBA00022801"/>
    </source>
</evidence>
<dbReference type="SUPFAM" id="SSF48208">
    <property type="entry name" value="Six-hairpin glycosidases"/>
    <property type="match status" value="1"/>
</dbReference>
<dbReference type="RefSeq" id="WP_057002797.1">
    <property type="nucleotide sequence ID" value="NZ_AZGA01000070.1"/>
</dbReference>
<reference evidence="7 8" key="1">
    <citation type="journal article" date="2015" name="Genome Announc.">
        <title>Expanding the biotechnology potential of lactobacilli through comparative genomics of 213 strains and associated genera.</title>
        <authorList>
            <person name="Sun Z."/>
            <person name="Harris H.M."/>
            <person name="McCann A."/>
            <person name="Guo C."/>
            <person name="Argimon S."/>
            <person name="Zhang W."/>
            <person name="Yang X."/>
            <person name="Jeffery I.B."/>
            <person name="Cooney J.C."/>
            <person name="Kagawa T.F."/>
            <person name="Liu W."/>
            <person name="Song Y."/>
            <person name="Salvetti E."/>
            <person name="Wrobel A."/>
            <person name="Rasinkangas P."/>
            <person name="Parkhill J."/>
            <person name="Rea M.C."/>
            <person name="O'Sullivan O."/>
            <person name="Ritari J."/>
            <person name="Douillard F.P."/>
            <person name="Paul Ross R."/>
            <person name="Yang R."/>
            <person name="Briner A.E."/>
            <person name="Felis G.E."/>
            <person name="de Vos W.M."/>
            <person name="Barrangou R."/>
            <person name="Klaenhammer T.R."/>
            <person name="Caufield P.W."/>
            <person name="Cui Y."/>
            <person name="Zhang H."/>
            <person name="O'Toole P.W."/>
        </authorList>
    </citation>
    <scope>NUCLEOTIDE SEQUENCE [LARGE SCALE GENOMIC DNA]</scope>
    <source>
        <strain evidence="7 8">DSM 18527</strain>
    </source>
</reference>
<dbReference type="Gene3D" id="2.60.40.10">
    <property type="entry name" value="Immunoglobulins"/>
    <property type="match status" value="1"/>
</dbReference>
<keyword evidence="3" id="KW-0378">Hydrolase</keyword>
<dbReference type="InterPro" id="IPR008902">
    <property type="entry name" value="Rhamnosid_concanavalin"/>
</dbReference>
<dbReference type="eggNOG" id="COG3408">
    <property type="taxonomic scope" value="Bacteria"/>
</dbReference>
<protein>
    <recommendedName>
        <fullName evidence="2">alpha-L-rhamnosidase</fullName>
        <ecNumber evidence="2">3.2.1.40</ecNumber>
    </recommendedName>
</protein>
<feature type="domain" description="Alpha-L-rhamnosidase C-terminal" evidence="6">
    <location>
        <begin position="794"/>
        <end position="867"/>
    </location>
</feature>
<comment type="caution">
    <text evidence="7">The sequence shown here is derived from an EMBL/GenBank/DDBJ whole genome shotgun (WGS) entry which is preliminary data.</text>
</comment>
<dbReference type="InterPro" id="IPR013783">
    <property type="entry name" value="Ig-like_fold"/>
</dbReference>
<dbReference type="STRING" id="1423734.FC83_GL000339"/>
<dbReference type="EMBL" id="AZGA01000070">
    <property type="protein sequence ID" value="KRM32474.1"/>
    <property type="molecule type" value="Genomic_DNA"/>
</dbReference>
<dbReference type="Proteomes" id="UP000051236">
    <property type="component" value="Unassembled WGS sequence"/>
</dbReference>
<evidence type="ECO:0000256" key="1">
    <source>
        <dbReference type="ARBA" id="ARBA00001445"/>
    </source>
</evidence>